<name>A0A7J2TLW9_ARCFL</name>
<feature type="transmembrane region" description="Helical" evidence="1">
    <location>
        <begin position="103"/>
        <end position="121"/>
    </location>
</feature>
<evidence type="ECO:0000256" key="1">
    <source>
        <dbReference type="SAM" id="Phobius"/>
    </source>
</evidence>
<evidence type="ECO:0000313" key="3">
    <source>
        <dbReference type="EMBL" id="HEH36032.1"/>
    </source>
</evidence>
<gene>
    <name evidence="3" type="ORF">ENP88_07880</name>
</gene>
<evidence type="ECO:0000259" key="2">
    <source>
        <dbReference type="Pfam" id="PF13231"/>
    </source>
</evidence>
<protein>
    <submittedName>
        <fullName evidence="3">TIGR03663 family protein</fullName>
    </submittedName>
</protein>
<feature type="transmembrane region" description="Helical" evidence="1">
    <location>
        <begin position="257"/>
        <end position="277"/>
    </location>
</feature>
<feature type="transmembrane region" description="Helical" evidence="1">
    <location>
        <begin position="289"/>
        <end position="305"/>
    </location>
</feature>
<keyword evidence="1" id="KW-0812">Transmembrane</keyword>
<dbReference type="AlphaFoldDB" id="A0A7J2TLW9"/>
<dbReference type="InterPro" id="IPR019962">
    <property type="entry name" value="CHP03663"/>
</dbReference>
<sequence length="461" mass="54195">MKAVKRLAIALIAIAIATRLLFLDARPMDHDESVHAWISLKNVVENPSYRYDPAFHGPFVYFVISLSFLAFGDSDFSARLPIALFSVLGVYFALKFSRWYGKSAYLFALFMLISPSVLYYSRYARDDAIVISSFVAFAYFYLLYREERKLRNILFATLFLAIIFTSKENWTQYFAVVFLSVLIERFLRRNFSFDRNLIPSAILFFLFSSFLYSSAFAYLIHGGKWLEAMLSFGWISRFFENLPYWISQGTSSHEKPIYYYFNILLRYEFLPLATAIASIRRKNFKFQEIFAVCWLSIAFLFYHAMVYKTPWLVVHLATPLSFFTMVFMDRDLLEKREVKAALAIGALATAMISIHVVYFDYDNVDQPLIYVQTQKGAVKMAERIKDLLDQNYRVAVFAADGHYWPLPWILRKESAHFTTVCPQGYDYVFAAVRDYHCLQGYEIVGKYELRRYWEFYELRRI</sequence>
<dbReference type="EMBL" id="DSLA01000125">
    <property type="protein sequence ID" value="HEH36032.1"/>
    <property type="molecule type" value="Genomic_DNA"/>
</dbReference>
<feature type="transmembrane region" description="Helical" evidence="1">
    <location>
        <begin position="200"/>
        <end position="220"/>
    </location>
</feature>
<dbReference type="PANTHER" id="PTHR41710">
    <property type="entry name" value="GLYCOSYL TRANSFERASE, FAMILY 39"/>
    <property type="match status" value="1"/>
</dbReference>
<keyword evidence="1" id="KW-1133">Transmembrane helix</keyword>
<dbReference type="Pfam" id="PF13231">
    <property type="entry name" value="PMT_2"/>
    <property type="match status" value="1"/>
</dbReference>
<proteinExistence type="predicted"/>
<dbReference type="NCBIfam" id="TIGR03663">
    <property type="entry name" value="flippase activity-associated protein Agl23"/>
    <property type="match status" value="1"/>
</dbReference>
<feature type="domain" description="Glycosyltransferase RgtA/B/C/D-like" evidence="2">
    <location>
        <begin position="56"/>
        <end position="211"/>
    </location>
</feature>
<dbReference type="InterPro" id="IPR038731">
    <property type="entry name" value="RgtA/B/C-like"/>
</dbReference>
<feature type="transmembrane region" description="Helical" evidence="1">
    <location>
        <begin position="340"/>
        <end position="359"/>
    </location>
</feature>
<dbReference type="PANTHER" id="PTHR41710:SF2">
    <property type="entry name" value="GLYCOSYL TRANSFERASE FAMILY 39_83 DOMAIN-CONTAINING PROTEIN"/>
    <property type="match status" value="1"/>
</dbReference>
<feature type="transmembrane region" description="Helical" evidence="1">
    <location>
        <begin position="127"/>
        <end position="143"/>
    </location>
</feature>
<feature type="transmembrane region" description="Helical" evidence="1">
    <location>
        <begin position="172"/>
        <end position="188"/>
    </location>
</feature>
<reference evidence="3" key="1">
    <citation type="journal article" date="2020" name="mSystems">
        <title>Genome- and Community-Level Interaction Insights into Carbon Utilization and Element Cycling Functions of Hydrothermarchaeota in Hydrothermal Sediment.</title>
        <authorList>
            <person name="Zhou Z."/>
            <person name="Liu Y."/>
            <person name="Xu W."/>
            <person name="Pan J."/>
            <person name="Luo Z.H."/>
            <person name="Li M."/>
        </authorList>
    </citation>
    <scope>NUCLEOTIDE SEQUENCE [LARGE SCALE GENOMIC DNA]</scope>
    <source>
        <strain evidence="3">SpSt-26</strain>
    </source>
</reference>
<keyword evidence="1" id="KW-0472">Membrane</keyword>
<comment type="caution">
    <text evidence="3">The sequence shown here is derived from an EMBL/GenBank/DDBJ whole genome shotgun (WGS) entry which is preliminary data.</text>
</comment>
<accession>A0A7J2TLW9</accession>
<organism evidence="3">
    <name type="scientific">Archaeoglobus fulgidus</name>
    <dbReference type="NCBI Taxonomy" id="2234"/>
    <lineage>
        <taxon>Archaea</taxon>
        <taxon>Methanobacteriati</taxon>
        <taxon>Methanobacteriota</taxon>
        <taxon>Archaeoglobi</taxon>
        <taxon>Archaeoglobales</taxon>
        <taxon>Archaeoglobaceae</taxon>
        <taxon>Archaeoglobus</taxon>
    </lineage>
</organism>
<feature type="transmembrane region" description="Helical" evidence="1">
    <location>
        <begin position="76"/>
        <end position="94"/>
    </location>
</feature>